<reference evidence="1 2" key="1">
    <citation type="submission" date="2020-05" db="EMBL/GenBank/DDBJ databases">
        <title>Complete closed genome sequence of Defluviicoccus vanus.</title>
        <authorList>
            <person name="Bessarab I."/>
            <person name="Arumugam K."/>
            <person name="Maszenan A.M."/>
            <person name="Seviour R.J."/>
            <person name="Williams R.B."/>
        </authorList>
    </citation>
    <scope>NUCLEOTIDE SEQUENCE [LARGE SCALE GENOMIC DNA]</scope>
    <source>
        <strain evidence="1 2">Ben 114</strain>
    </source>
</reference>
<sequence>MGAKVNAKQRLIREALVNDCDGRELWWRLADCGTDRRRCSSPFCIKCFNRYVEGQTLLMKRLFDRYPTEVDQRQNIRFLTILFDAYTFDLHAARYPVFPLERTRLAIKYARNEIQALKRRFPTLKIVGALELDVLDSIARNLRKDAGTIETLLNEGLVRDTRSFYEVLIQPFHTRGWEDHVLLLHGHLVVGLDGVDDRAFRRWCHGRWGKNCPNKPIRRGVHITSLRSNRTIEESLNILARYPLKTPFHYHVPRDAKGRLVADKRPLEDPILAAMVVGRSLLGIRETRVTGRL</sequence>
<keyword evidence="2" id="KW-1185">Reference proteome</keyword>
<gene>
    <name evidence="1" type="ORF">HQ394_05120</name>
</gene>
<proteinExistence type="predicted"/>
<protein>
    <submittedName>
        <fullName evidence="1">Uncharacterized protein</fullName>
    </submittedName>
</protein>
<dbReference type="Proteomes" id="UP000516369">
    <property type="component" value="Chromosome"/>
</dbReference>
<evidence type="ECO:0000313" key="1">
    <source>
        <dbReference type="EMBL" id="QNT68848.1"/>
    </source>
</evidence>
<organism evidence="1 2">
    <name type="scientific">Defluviicoccus vanus</name>
    <dbReference type="NCBI Taxonomy" id="111831"/>
    <lineage>
        <taxon>Bacteria</taxon>
        <taxon>Pseudomonadati</taxon>
        <taxon>Pseudomonadota</taxon>
        <taxon>Alphaproteobacteria</taxon>
        <taxon>Rhodospirillales</taxon>
        <taxon>Rhodospirillaceae</taxon>
        <taxon>Defluviicoccus</taxon>
    </lineage>
</organism>
<name>A0A7H1MZG2_9PROT</name>
<dbReference type="EMBL" id="CP053923">
    <property type="protein sequence ID" value="QNT68848.1"/>
    <property type="molecule type" value="Genomic_DNA"/>
</dbReference>
<evidence type="ECO:0000313" key="2">
    <source>
        <dbReference type="Proteomes" id="UP000516369"/>
    </source>
</evidence>
<dbReference type="AlphaFoldDB" id="A0A7H1MZG2"/>
<dbReference type="KEGG" id="dvn:HQ394_05120"/>
<accession>A0A7H1MZG2</accession>